<proteinExistence type="predicted"/>
<feature type="region of interest" description="Disordered" evidence="1">
    <location>
        <begin position="45"/>
        <end position="70"/>
    </location>
</feature>
<dbReference type="Pfam" id="PF19050">
    <property type="entry name" value="PhoD_2"/>
    <property type="match status" value="2"/>
</dbReference>
<feature type="domain" description="PhoD-like phosphatase" evidence="2">
    <location>
        <begin position="460"/>
        <end position="615"/>
    </location>
</feature>
<gene>
    <name evidence="3" type="ORF">K7432_006771</name>
</gene>
<dbReference type="Gene3D" id="3.60.21.70">
    <property type="entry name" value="PhoD-like phosphatase"/>
    <property type="match status" value="1"/>
</dbReference>
<feature type="domain" description="PhoD-like phosphatase" evidence="2">
    <location>
        <begin position="179"/>
        <end position="456"/>
    </location>
</feature>
<protein>
    <recommendedName>
        <fullName evidence="2">PhoD-like phosphatase domain-containing protein</fullName>
    </recommendedName>
</protein>
<name>A0ABR2WUF7_9FUNG</name>
<dbReference type="EMBL" id="JASJQH010000311">
    <property type="protein sequence ID" value="KAK9765140.1"/>
    <property type="molecule type" value="Genomic_DNA"/>
</dbReference>
<evidence type="ECO:0000313" key="4">
    <source>
        <dbReference type="Proteomes" id="UP001479436"/>
    </source>
</evidence>
<evidence type="ECO:0000313" key="3">
    <source>
        <dbReference type="EMBL" id="KAK9765140.1"/>
    </source>
</evidence>
<dbReference type="InterPro" id="IPR018946">
    <property type="entry name" value="PhoD-like_MPP"/>
</dbReference>
<sequence>MSNYNPNSGYGMPSPNAPNGGDYNYPNAGVGNGYPNTAPAFPVQNTGSYYNNQPGSYTNNGPPYNGYTELGQGYSNLPVQPPITPHIPGQGVGDSQSDKEGFPPAPSGDHIGPFLRFYDVDLNSQVWYGSVLYITLNDHSSRTPILSLLDGPNNFQIPGEKLYTYGSHIFWRFDIRVRMGQQEKIITYSIENKMSYKFAVASFQEQWRMAFWSCNGFSADVKDPMGQFGGKDPLWRDLMSQHAIKPYHAMIGGGDQLYCDAVFPTISEIVGWLSISNRSTRDMAPWTTSMANEVERFYFNNYCLNFNSGVFKEAQACIPTINIVDDHDIFDGYGSYPDSLQNSPVIQGIGKTAIDYFLMFQQHTTRELAFKHGYFGNRSYQMFKRLGPTTCLLGLDTRSERLKHQVISRETWNMIFDVLNNQIPPSCEHLIVGFGVPIVYPRLSIAESTLQGISTSSLFQKTGAFPQVMNAFGEPELLDDLTDHWTAEPHMLERQLFVQGLQNVAESKKVRVTFLAGDVHAGGAGYFASKGKSVDPSRDHRYMVQIISSAIVNAPPPDVVVRVLHVSSSTYKLDDNTEEQMFELFNTDVNGKSRILKKILNRRNWCSIDPTENHGLKFTLFIEKEDHNGTVGYVVNVPKLTA</sequence>
<comment type="caution">
    <text evidence="3">The sequence shown here is derived from an EMBL/GenBank/DDBJ whole genome shotgun (WGS) entry which is preliminary data.</text>
</comment>
<keyword evidence="4" id="KW-1185">Reference proteome</keyword>
<accession>A0ABR2WUF7</accession>
<dbReference type="InterPro" id="IPR043904">
    <property type="entry name" value="PhoD_2-like"/>
</dbReference>
<feature type="compositionally biased region" description="Polar residues" evidence="1">
    <location>
        <begin position="45"/>
        <end position="62"/>
    </location>
</feature>
<evidence type="ECO:0000256" key="1">
    <source>
        <dbReference type="SAM" id="MobiDB-lite"/>
    </source>
</evidence>
<dbReference type="CDD" id="cd07389">
    <property type="entry name" value="MPP_PhoD"/>
    <property type="match status" value="1"/>
</dbReference>
<feature type="region of interest" description="Disordered" evidence="1">
    <location>
        <begin position="84"/>
        <end position="106"/>
    </location>
</feature>
<dbReference type="Proteomes" id="UP001479436">
    <property type="component" value="Unassembled WGS sequence"/>
</dbReference>
<dbReference type="InterPro" id="IPR038607">
    <property type="entry name" value="PhoD-like_sf"/>
</dbReference>
<dbReference type="PANTHER" id="PTHR46689:SF1">
    <property type="entry name" value="PHOD-LIKE PHOSPHATASE DOMAIN-CONTAINING PROTEIN"/>
    <property type="match status" value="1"/>
</dbReference>
<evidence type="ECO:0000259" key="2">
    <source>
        <dbReference type="Pfam" id="PF19050"/>
    </source>
</evidence>
<dbReference type="PANTHER" id="PTHR46689">
    <property type="entry name" value="MEMBRANE PROTEIN, PUTATIVE-RELATED"/>
    <property type="match status" value="1"/>
</dbReference>
<organism evidence="3 4">
    <name type="scientific">Basidiobolus ranarum</name>
    <dbReference type="NCBI Taxonomy" id="34480"/>
    <lineage>
        <taxon>Eukaryota</taxon>
        <taxon>Fungi</taxon>
        <taxon>Fungi incertae sedis</taxon>
        <taxon>Zoopagomycota</taxon>
        <taxon>Entomophthoromycotina</taxon>
        <taxon>Basidiobolomycetes</taxon>
        <taxon>Basidiobolales</taxon>
        <taxon>Basidiobolaceae</taxon>
        <taxon>Basidiobolus</taxon>
    </lineage>
</organism>
<reference evidence="3 4" key="1">
    <citation type="submission" date="2023-04" db="EMBL/GenBank/DDBJ databases">
        <title>Genome of Basidiobolus ranarum AG-B5.</title>
        <authorList>
            <person name="Stajich J.E."/>
            <person name="Carter-House D."/>
            <person name="Gryganskyi A."/>
        </authorList>
    </citation>
    <scope>NUCLEOTIDE SEQUENCE [LARGE SCALE GENOMIC DNA]</scope>
    <source>
        <strain evidence="3 4">AG-B5</strain>
    </source>
</reference>